<evidence type="ECO:0000313" key="2">
    <source>
        <dbReference type="EMBL" id="KAJ8383770.1"/>
    </source>
</evidence>
<reference evidence="2" key="1">
    <citation type="journal article" date="2023" name="Science">
        <title>Genome structures resolve the early diversification of teleost fishes.</title>
        <authorList>
            <person name="Parey E."/>
            <person name="Louis A."/>
            <person name="Montfort J."/>
            <person name="Bouchez O."/>
            <person name="Roques C."/>
            <person name="Iampietro C."/>
            <person name="Lluch J."/>
            <person name="Castinel A."/>
            <person name="Donnadieu C."/>
            <person name="Desvignes T."/>
            <person name="Floi Bucao C."/>
            <person name="Jouanno E."/>
            <person name="Wen M."/>
            <person name="Mejri S."/>
            <person name="Dirks R."/>
            <person name="Jansen H."/>
            <person name="Henkel C."/>
            <person name="Chen W.J."/>
            <person name="Zahm M."/>
            <person name="Cabau C."/>
            <person name="Klopp C."/>
            <person name="Thompson A.W."/>
            <person name="Robinson-Rechavi M."/>
            <person name="Braasch I."/>
            <person name="Lecointre G."/>
            <person name="Bobe J."/>
            <person name="Postlethwait J.H."/>
            <person name="Berthelot C."/>
            <person name="Roest Crollius H."/>
            <person name="Guiguen Y."/>
        </authorList>
    </citation>
    <scope>NUCLEOTIDE SEQUENCE</scope>
    <source>
        <strain evidence="2">NC1722</strain>
    </source>
</reference>
<protein>
    <submittedName>
        <fullName evidence="2">Uncharacterized protein</fullName>
    </submittedName>
</protein>
<sequence length="237" mass="26522">MGGDCGRRGSISDRPPDGRNMKATAGDATPLLIVEQSWIRGAVVGKVNWELWELLRPLEADCGLAIKGVLEGHLGGKVCWEGSLETGFYCDPQLENSSFSLGELEERCRQVVSPKLCFTRLELPAQDLKEVSQTEYRRAQDSENAHTVHRHPHTYAPKHRNCPAHWGLWVWLDVSARNRHVMWGGSWQELPQRWAGFGVRHRNELSGATGRADPRWTLLPGGSSFPLLTVPEQQLGV</sequence>
<dbReference type="Gene3D" id="3.10.20.30">
    <property type="match status" value="1"/>
</dbReference>
<gene>
    <name evidence="2" type="ORF">AAFF_G00214570</name>
</gene>
<comment type="caution">
    <text evidence="2">The sequence shown here is derived from an EMBL/GenBank/DDBJ whole genome shotgun (WGS) entry which is preliminary data.</text>
</comment>
<evidence type="ECO:0000256" key="1">
    <source>
        <dbReference type="SAM" id="MobiDB-lite"/>
    </source>
</evidence>
<name>A0AAD7RGS5_9TELE</name>
<organism evidence="2 3">
    <name type="scientific">Aldrovandia affinis</name>
    <dbReference type="NCBI Taxonomy" id="143900"/>
    <lineage>
        <taxon>Eukaryota</taxon>
        <taxon>Metazoa</taxon>
        <taxon>Chordata</taxon>
        <taxon>Craniata</taxon>
        <taxon>Vertebrata</taxon>
        <taxon>Euteleostomi</taxon>
        <taxon>Actinopterygii</taxon>
        <taxon>Neopterygii</taxon>
        <taxon>Teleostei</taxon>
        <taxon>Notacanthiformes</taxon>
        <taxon>Halosauridae</taxon>
        <taxon>Aldrovandia</taxon>
    </lineage>
</organism>
<dbReference type="InterPro" id="IPR012675">
    <property type="entry name" value="Beta-grasp_dom_sf"/>
</dbReference>
<feature type="compositionally biased region" description="Basic and acidic residues" evidence="1">
    <location>
        <begin position="1"/>
        <end position="20"/>
    </location>
</feature>
<accession>A0AAD7RGS5</accession>
<dbReference type="AlphaFoldDB" id="A0AAD7RGS5"/>
<proteinExistence type="predicted"/>
<keyword evidence="3" id="KW-1185">Reference proteome</keyword>
<evidence type="ECO:0000313" key="3">
    <source>
        <dbReference type="Proteomes" id="UP001221898"/>
    </source>
</evidence>
<feature type="region of interest" description="Disordered" evidence="1">
    <location>
        <begin position="1"/>
        <end position="24"/>
    </location>
</feature>
<dbReference type="EMBL" id="JAINUG010000285">
    <property type="protein sequence ID" value="KAJ8383770.1"/>
    <property type="molecule type" value="Genomic_DNA"/>
</dbReference>
<dbReference type="Proteomes" id="UP001221898">
    <property type="component" value="Unassembled WGS sequence"/>
</dbReference>